<keyword evidence="4" id="KW-1185">Reference proteome</keyword>
<evidence type="ECO:0000313" key="3">
    <source>
        <dbReference type="EMBL" id="QOP41611.1"/>
    </source>
</evidence>
<feature type="signal peptide" evidence="1">
    <location>
        <begin position="1"/>
        <end position="29"/>
    </location>
</feature>
<sequence length="198" mass="22305">MTIFKFMEKTMKLISSLTLITLSTFTLFASDSATLKDVTQKGESSTKLLLQTLGKNMKMHMKHGGAIEALDFCTQEAQNLTGDVNKKLPEGVSVRRITLKTRNPMNMPTDDEAKVLEELQKEQKSDKSLPKHIIKQVGKGTYKFYKPLVITNPVCLKCHGDIQDNKLKTEISNRYPEDKAIHYKMGDLRGAIVTTVKK</sequence>
<dbReference type="AlphaFoldDB" id="A0A7M1AVW6"/>
<keyword evidence="1" id="KW-0732">Signal</keyword>
<feature type="chain" id="PRO_5032489182" evidence="1">
    <location>
        <begin position="30"/>
        <end position="198"/>
    </location>
</feature>
<organism evidence="3 4">
    <name type="scientific">Sulfurimonas marina</name>
    <dbReference type="NCBI Taxonomy" id="2590551"/>
    <lineage>
        <taxon>Bacteria</taxon>
        <taxon>Pseudomonadati</taxon>
        <taxon>Campylobacterota</taxon>
        <taxon>Epsilonproteobacteria</taxon>
        <taxon>Campylobacterales</taxon>
        <taxon>Sulfurimonadaceae</taxon>
        <taxon>Sulfurimonas</taxon>
    </lineage>
</organism>
<accession>A0A7M1AVW6</accession>
<reference evidence="3 4" key="1">
    <citation type="submission" date="2019-06" db="EMBL/GenBank/DDBJ databases">
        <title>Sulfurimonas gotlandica sp. nov., a chemoautotrophic and psychrotolerant epsilonproteobacterium isolated from a pelagic redoxcline, and an emended description of the genus Sulfurimonas.</title>
        <authorList>
            <person name="Wang S."/>
            <person name="Jiang L."/>
            <person name="Shao Z."/>
        </authorList>
    </citation>
    <scope>NUCLEOTIDE SEQUENCE [LARGE SCALE GENOMIC DNA]</scope>
    <source>
        <strain evidence="3 4">B2</strain>
    </source>
</reference>
<evidence type="ECO:0000256" key="1">
    <source>
        <dbReference type="SAM" id="SignalP"/>
    </source>
</evidence>
<dbReference type="InterPro" id="IPR021796">
    <property type="entry name" value="Tll0287-like_dom"/>
</dbReference>
<dbReference type="KEGG" id="smax:FJR03_07550"/>
<feature type="domain" description="Tll0287-like" evidence="2">
    <location>
        <begin position="57"/>
        <end position="195"/>
    </location>
</feature>
<name>A0A7M1AVW6_9BACT</name>
<evidence type="ECO:0000259" key="2">
    <source>
        <dbReference type="Pfam" id="PF11845"/>
    </source>
</evidence>
<protein>
    <submittedName>
        <fullName evidence="3">DUF3365 domain-containing protein</fullName>
    </submittedName>
</protein>
<gene>
    <name evidence="3" type="ORF">FJR03_07550</name>
</gene>
<dbReference type="EMBL" id="CP041165">
    <property type="protein sequence ID" value="QOP41611.1"/>
    <property type="molecule type" value="Genomic_DNA"/>
</dbReference>
<dbReference type="Proteomes" id="UP000593910">
    <property type="component" value="Chromosome"/>
</dbReference>
<dbReference type="Pfam" id="PF11845">
    <property type="entry name" value="Tll0287-like"/>
    <property type="match status" value="1"/>
</dbReference>
<evidence type="ECO:0000313" key="4">
    <source>
        <dbReference type="Proteomes" id="UP000593910"/>
    </source>
</evidence>
<proteinExistence type="predicted"/>